<name>A0A7Y9LD49_9ACTN</name>
<dbReference type="GO" id="GO:0033922">
    <property type="term" value="F:peptidoglycan beta-N-acetylmuramidase activity"/>
    <property type="evidence" value="ECO:0007669"/>
    <property type="project" value="InterPro"/>
</dbReference>
<feature type="domain" description="Peptidoglycan beta-N-acetylmuramidase NamZ C-terminal" evidence="2">
    <location>
        <begin position="108"/>
        <end position="266"/>
    </location>
</feature>
<dbReference type="Gene3D" id="3.90.1150.140">
    <property type="match status" value="1"/>
</dbReference>
<dbReference type="PANTHER" id="PTHR42915:SF1">
    <property type="entry name" value="PEPTIDOGLYCAN BETA-N-ACETYLMURAMIDASE NAMZ"/>
    <property type="match status" value="1"/>
</dbReference>
<dbReference type="RefSeq" id="WP_281385295.1">
    <property type="nucleotide sequence ID" value="NZ_JACCBU010000001.1"/>
</dbReference>
<protein>
    <submittedName>
        <fullName evidence="3">Uncharacterized protein YbbC (DUF1343 family)</fullName>
    </submittedName>
</protein>
<gene>
    <name evidence="3" type="ORF">BKA15_003852</name>
</gene>
<keyword evidence="4" id="KW-1185">Reference proteome</keyword>
<reference evidence="3 4" key="1">
    <citation type="submission" date="2020-07" db="EMBL/GenBank/DDBJ databases">
        <title>Sequencing the genomes of 1000 actinobacteria strains.</title>
        <authorList>
            <person name="Klenk H.-P."/>
        </authorList>
    </citation>
    <scope>NUCLEOTIDE SEQUENCE [LARGE SCALE GENOMIC DNA]</scope>
    <source>
        <strain evidence="3 4">DSM 22083</strain>
    </source>
</reference>
<dbReference type="Proteomes" id="UP000569914">
    <property type="component" value="Unassembled WGS sequence"/>
</dbReference>
<dbReference type="InterPro" id="IPR048502">
    <property type="entry name" value="NamZ_N"/>
</dbReference>
<comment type="caution">
    <text evidence="3">The sequence shown here is derived from an EMBL/GenBank/DDBJ whole genome shotgun (WGS) entry which is preliminary data.</text>
</comment>
<feature type="domain" description="Peptidoglycan beta-N-acetylmuramidase NamZ N-terminal" evidence="1">
    <location>
        <begin position="1"/>
        <end position="104"/>
    </location>
</feature>
<organism evidence="3 4">
    <name type="scientific">Microlunatus parietis</name>
    <dbReference type="NCBI Taxonomy" id="682979"/>
    <lineage>
        <taxon>Bacteria</taxon>
        <taxon>Bacillati</taxon>
        <taxon>Actinomycetota</taxon>
        <taxon>Actinomycetes</taxon>
        <taxon>Propionibacteriales</taxon>
        <taxon>Propionibacteriaceae</taxon>
        <taxon>Microlunatus</taxon>
    </lineage>
</organism>
<proteinExistence type="predicted"/>
<evidence type="ECO:0000313" key="3">
    <source>
        <dbReference type="EMBL" id="NYE72523.1"/>
    </source>
</evidence>
<dbReference type="Pfam" id="PF07075">
    <property type="entry name" value="NamZ_N"/>
    <property type="match status" value="1"/>
</dbReference>
<dbReference type="Pfam" id="PF20732">
    <property type="entry name" value="NamZ_C"/>
    <property type="match status" value="1"/>
</dbReference>
<dbReference type="AlphaFoldDB" id="A0A7Y9LD49"/>
<dbReference type="PANTHER" id="PTHR42915">
    <property type="entry name" value="HYPOTHETICAL 460 KDA PROTEIN IN FEUA-SIGW INTERGENIC REGION [PRECURSOR]"/>
    <property type="match status" value="1"/>
</dbReference>
<dbReference type="EMBL" id="JACCBU010000001">
    <property type="protein sequence ID" value="NYE72523.1"/>
    <property type="molecule type" value="Genomic_DNA"/>
</dbReference>
<accession>A0A7Y9LD49</accession>
<dbReference type="InterPro" id="IPR048503">
    <property type="entry name" value="NamZ_C"/>
</dbReference>
<evidence type="ECO:0000259" key="1">
    <source>
        <dbReference type="Pfam" id="PF07075"/>
    </source>
</evidence>
<sequence>MEAAALAGKRFVVLDRPNPITGRRATGPVLHPEYATFVGRAPIAQQHGMTVGELAELFNAEFLPERPSGPVELSVQWLRGWRRELSYDRTGLPWVLPSPNLPSLETAYVYPGSCLFSGTNLSQGRGTTRPFQLVGAPFIDHRWAAELTARRLPGLAFREAYFTPTFSTYQGKNCGGVDINVTDQAKVDAVALGIALLVTLKSLYPRDFAWLNSGTDAKPQWWIDHLTGSDRVRLAVDAGDDVDAIVAGWQDDLARFNGLRRRFLHY</sequence>
<dbReference type="InterPro" id="IPR008302">
    <property type="entry name" value="NamZ"/>
</dbReference>
<evidence type="ECO:0000259" key="2">
    <source>
        <dbReference type="Pfam" id="PF20732"/>
    </source>
</evidence>
<evidence type="ECO:0000313" key="4">
    <source>
        <dbReference type="Proteomes" id="UP000569914"/>
    </source>
</evidence>